<gene>
    <name evidence="2" type="ORF">CYY_006145</name>
</gene>
<organism evidence="2 3">
    <name type="scientific">Polysphondylium violaceum</name>
    <dbReference type="NCBI Taxonomy" id="133409"/>
    <lineage>
        <taxon>Eukaryota</taxon>
        <taxon>Amoebozoa</taxon>
        <taxon>Evosea</taxon>
        <taxon>Eumycetozoa</taxon>
        <taxon>Dictyostelia</taxon>
        <taxon>Dictyosteliales</taxon>
        <taxon>Dictyosteliaceae</taxon>
        <taxon>Polysphondylium</taxon>
    </lineage>
</organism>
<protein>
    <recommendedName>
        <fullName evidence="4">Transmembrane protein</fullName>
    </recommendedName>
</protein>
<evidence type="ECO:0000313" key="3">
    <source>
        <dbReference type="Proteomes" id="UP000695562"/>
    </source>
</evidence>
<dbReference type="EMBL" id="AJWJ01000270">
    <property type="protein sequence ID" value="KAF2072548.1"/>
    <property type="molecule type" value="Genomic_DNA"/>
</dbReference>
<reference evidence="2" key="1">
    <citation type="submission" date="2020-01" db="EMBL/GenBank/DDBJ databases">
        <title>Development of genomics and gene disruption for Polysphondylium violaceum indicates a role for the polyketide synthase stlB in stalk morphogenesis.</title>
        <authorList>
            <person name="Narita B."/>
            <person name="Kawabe Y."/>
            <person name="Kin K."/>
            <person name="Saito T."/>
            <person name="Gibbs R."/>
            <person name="Kuspa A."/>
            <person name="Muzny D."/>
            <person name="Queller D."/>
            <person name="Richards S."/>
            <person name="Strassman J."/>
            <person name="Sucgang R."/>
            <person name="Worley K."/>
            <person name="Schaap P."/>
        </authorList>
    </citation>
    <scope>NUCLEOTIDE SEQUENCE</scope>
    <source>
        <strain evidence="2">QSvi11</strain>
    </source>
</reference>
<accession>A0A8J4PRU3</accession>
<dbReference type="Proteomes" id="UP000695562">
    <property type="component" value="Unassembled WGS sequence"/>
</dbReference>
<feature type="chain" id="PRO_5035295900" description="Transmembrane protein" evidence="1">
    <location>
        <begin position="25"/>
        <end position="242"/>
    </location>
</feature>
<evidence type="ECO:0008006" key="4">
    <source>
        <dbReference type="Google" id="ProtNLM"/>
    </source>
</evidence>
<sequence>MAKVLNAFLLTLLINACLVGFINGKIVNPINGEEIKDYSMCCETETPVGETFLRSLQLLNTPLGSGENATSGSASAERVTELYFPHLIFSNGSNPYKFQSELCESNENMTEFTYPEFDLFSTADYEYECVIKNATLFDKFMMNQFILAINASCPDCNCVLKQSTDGYVKGFKVQIIGHPLVDDESVVTHYSILGCDITVETSNEPYKEGDIFTQTVQLVSSSNRMIANVSLLLISLFVMLFF</sequence>
<keyword evidence="3" id="KW-1185">Reference proteome</keyword>
<feature type="signal peptide" evidence="1">
    <location>
        <begin position="1"/>
        <end position="24"/>
    </location>
</feature>
<evidence type="ECO:0000313" key="2">
    <source>
        <dbReference type="EMBL" id="KAF2072548.1"/>
    </source>
</evidence>
<comment type="caution">
    <text evidence="2">The sequence shown here is derived from an EMBL/GenBank/DDBJ whole genome shotgun (WGS) entry which is preliminary data.</text>
</comment>
<proteinExistence type="predicted"/>
<dbReference type="OrthoDB" id="10618873at2759"/>
<evidence type="ECO:0000256" key="1">
    <source>
        <dbReference type="SAM" id="SignalP"/>
    </source>
</evidence>
<name>A0A8J4PRU3_9MYCE</name>
<dbReference type="AlphaFoldDB" id="A0A8J4PRU3"/>
<keyword evidence="1" id="KW-0732">Signal</keyword>